<evidence type="ECO:0000256" key="1">
    <source>
        <dbReference type="ARBA" id="ARBA00022729"/>
    </source>
</evidence>
<feature type="signal peptide" evidence="2">
    <location>
        <begin position="1"/>
        <end position="21"/>
    </location>
</feature>
<organism evidence="3 4">
    <name type="scientific">Hevea brasiliensis</name>
    <name type="common">Para rubber tree</name>
    <name type="synonym">Siphonia brasiliensis</name>
    <dbReference type="NCBI Taxonomy" id="3981"/>
    <lineage>
        <taxon>Eukaryota</taxon>
        <taxon>Viridiplantae</taxon>
        <taxon>Streptophyta</taxon>
        <taxon>Embryophyta</taxon>
        <taxon>Tracheophyta</taxon>
        <taxon>Spermatophyta</taxon>
        <taxon>Magnoliopsida</taxon>
        <taxon>eudicotyledons</taxon>
        <taxon>Gunneridae</taxon>
        <taxon>Pentapetalae</taxon>
        <taxon>rosids</taxon>
        <taxon>fabids</taxon>
        <taxon>Malpighiales</taxon>
        <taxon>Euphorbiaceae</taxon>
        <taxon>Crotonoideae</taxon>
        <taxon>Micrandreae</taxon>
        <taxon>Hevea</taxon>
    </lineage>
</organism>
<dbReference type="Proteomes" id="UP001174677">
    <property type="component" value="Chromosome 8"/>
</dbReference>
<evidence type="ECO:0000313" key="4">
    <source>
        <dbReference type="Proteomes" id="UP001174677"/>
    </source>
</evidence>
<keyword evidence="4" id="KW-1185">Reference proteome</keyword>
<feature type="chain" id="PRO_5045992985" evidence="2">
    <location>
        <begin position="22"/>
        <end position="102"/>
    </location>
</feature>
<comment type="caution">
    <text evidence="3">The sequence shown here is derived from an EMBL/GenBank/DDBJ whole genome shotgun (WGS) entry which is preliminary data.</text>
</comment>
<evidence type="ECO:0000313" key="3">
    <source>
        <dbReference type="EMBL" id="KAJ9175137.1"/>
    </source>
</evidence>
<dbReference type="PANTHER" id="PTHR33184:SF72">
    <property type="entry name" value="BETA-1,3-N-ACETYLGLUCOSAMINYLTRANSFERASE FAMILY PROTEIN"/>
    <property type="match status" value="1"/>
</dbReference>
<accession>A0ABQ9M6P6</accession>
<reference evidence="3 4" key="1">
    <citation type="journal article" date="2023" name="Plant Biotechnol. J.">
        <title>Chromosome-level wild Hevea brasiliensis genome provides new tools for genomic-assisted breeding and valuable loci to elevate rubber yield.</title>
        <authorList>
            <person name="Cheng H."/>
            <person name="Song X."/>
            <person name="Hu Y."/>
            <person name="Wu T."/>
            <person name="Yang Q."/>
            <person name="An Z."/>
            <person name="Feng S."/>
            <person name="Deng Z."/>
            <person name="Wu W."/>
            <person name="Zeng X."/>
            <person name="Tu M."/>
            <person name="Wang X."/>
            <person name="Huang H."/>
        </authorList>
    </citation>
    <scope>NUCLEOTIDE SEQUENCE [LARGE SCALE GENOMIC DNA]</scope>
    <source>
        <strain evidence="3">MT/VB/25A 57/8</strain>
    </source>
</reference>
<dbReference type="EMBL" id="JARPOI010000008">
    <property type="protein sequence ID" value="KAJ9175137.1"/>
    <property type="molecule type" value="Genomic_DNA"/>
</dbReference>
<dbReference type="PANTHER" id="PTHR33184">
    <property type="entry name" value="PROTEIN TAPETUM DETERMINANT 1-LIKE-RELATED"/>
    <property type="match status" value="1"/>
</dbReference>
<sequence>MSKIFLLCALFSLSLITQVRVQNNWKVTITNNCNCAQTGVKLDCKGFQAVNTVNPPYLEKQNDDCLITYNGGVLGPKAQLVFTYASDSQFGFRAISSTVACS</sequence>
<gene>
    <name evidence="3" type="ORF">P3X46_013718</name>
</gene>
<dbReference type="InterPro" id="IPR040361">
    <property type="entry name" value="TPD1"/>
</dbReference>
<proteinExistence type="predicted"/>
<dbReference type="Pfam" id="PF24068">
    <property type="entry name" value="TPD1_C"/>
    <property type="match status" value="1"/>
</dbReference>
<protein>
    <submittedName>
        <fullName evidence="3">Uncharacterized protein</fullName>
    </submittedName>
</protein>
<name>A0ABQ9M6P6_HEVBR</name>
<keyword evidence="1 2" id="KW-0732">Signal</keyword>
<evidence type="ECO:0000256" key="2">
    <source>
        <dbReference type="SAM" id="SignalP"/>
    </source>
</evidence>